<protein>
    <submittedName>
        <fullName evidence="2">Uncharacterized protein</fullName>
    </submittedName>
</protein>
<feature type="compositionally biased region" description="Low complexity" evidence="1">
    <location>
        <begin position="420"/>
        <end position="430"/>
    </location>
</feature>
<feature type="region of interest" description="Disordered" evidence="1">
    <location>
        <begin position="803"/>
        <end position="822"/>
    </location>
</feature>
<feature type="compositionally biased region" description="Basic and acidic residues" evidence="1">
    <location>
        <begin position="566"/>
        <end position="577"/>
    </location>
</feature>
<feature type="compositionally biased region" description="Polar residues" evidence="1">
    <location>
        <begin position="773"/>
        <end position="784"/>
    </location>
</feature>
<feature type="compositionally biased region" description="Polar residues" evidence="1">
    <location>
        <begin position="659"/>
        <end position="671"/>
    </location>
</feature>
<feature type="compositionally biased region" description="Polar residues" evidence="1">
    <location>
        <begin position="112"/>
        <end position="130"/>
    </location>
</feature>
<feature type="compositionally biased region" description="Basic and acidic residues" evidence="1">
    <location>
        <begin position="672"/>
        <end position="684"/>
    </location>
</feature>
<feature type="region of interest" description="Disordered" evidence="1">
    <location>
        <begin position="528"/>
        <end position="549"/>
    </location>
</feature>
<feature type="region of interest" description="Disordered" evidence="1">
    <location>
        <begin position="624"/>
        <end position="793"/>
    </location>
</feature>
<dbReference type="EMBL" id="MU128922">
    <property type="protein sequence ID" value="KAF9518728.1"/>
    <property type="molecule type" value="Genomic_DNA"/>
</dbReference>
<dbReference type="OrthoDB" id="3269842at2759"/>
<feature type="compositionally biased region" description="Low complexity" evidence="1">
    <location>
        <begin position="686"/>
        <end position="695"/>
    </location>
</feature>
<feature type="compositionally biased region" description="Polar residues" evidence="1">
    <location>
        <begin position="731"/>
        <end position="754"/>
    </location>
</feature>
<feature type="compositionally biased region" description="Low complexity" evidence="1">
    <location>
        <begin position="702"/>
        <end position="716"/>
    </location>
</feature>
<feature type="compositionally biased region" description="Polar residues" evidence="1">
    <location>
        <begin position="490"/>
        <end position="505"/>
    </location>
</feature>
<accession>A0A9P6B6N7</accession>
<feature type="region of interest" description="Disordered" evidence="1">
    <location>
        <begin position="420"/>
        <end position="507"/>
    </location>
</feature>
<evidence type="ECO:0000313" key="3">
    <source>
        <dbReference type="Proteomes" id="UP000886523"/>
    </source>
</evidence>
<feature type="compositionally biased region" description="Basic and acidic residues" evidence="1">
    <location>
        <begin position="138"/>
        <end position="166"/>
    </location>
</feature>
<keyword evidence="3" id="KW-1185">Reference proteome</keyword>
<feature type="compositionally biased region" description="Polar residues" evidence="1">
    <location>
        <begin position="46"/>
        <end position="66"/>
    </location>
</feature>
<sequence>MIPQAANIPAPSPFSRQRRGTSPAHFEYREPVVVPSAAPLGLPNPSFLQDLTGSLGSRSLLDSPTSEDGADERSAADAWGDRQPRDQRNRSNSTVSGFADLAARVGNAMYSITSQPRSPISRSFTPSSHPSDAELEAEAIREREHSRREAERILLMEAEERRRAENRSQPSLTPPVQSPSRPRRDTIDVPTSSVRASGESSTSPSGSRWWSMAKQKLSPTKDSAPLTPAQEIVREAKIREKEARAEMDKEKERLKEGKNSWPASPKEKHNDPTYLAIQNTSPRMNSSVQQSPRTSPQLQHLPRSNQQTPSIPAKMITPMTPPQVPSSSKTLPLNLSPSPVPRAADVPATLLTVAARFEKLEKWTINHVRALEERMKDVEKYLVDREGREDEMKKEVLSIRSSLHLVEAQVAETKASIPLAVSPPSVDLPPVNNPPVPPGSPHSATTSTTSTGTFHSVPDSPAHTANTFSLLSPQLAPSSTMLQGPMSVKGSENTGPTGTVKSINFRSRLPYPSGDYYDLSPNQVSQVSLKSITPPPPIGSQQSQEGSPVLPMMRSVSPLALSPIDFESRDSGRERSQQDSNPRKRYTVALSGRPEDESGDRRVLDREFERETIIGARKVHTALITDSPPLGSQTHSLKSMSSTSSSMESSLHSAPPQSPNTIITGLSPESPNRQEHEQDIDRIGRTSITISRLSLSPPPSSRPSSGSNTGTNGTPTHQPRARAQTHFPIPSNLSPKSKTPSPGSRQRAQSSVQDFSGRRDNENLDAFDAHGLSNASTPNLNSNPNDREQDVFSKGSFVDPLVIRKKERERRDMGIRSSTPLGKKLPVGQLVAFFDSEKR</sequence>
<feature type="compositionally biased region" description="Basic and acidic residues" evidence="1">
    <location>
        <begin position="593"/>
        <end position="604"/>
    </location>
</feature>
<feature type="compositionally biased region" description="Low complexity" evidence="1">
    <location>
        <begin position="197"/>
        <end position="211"/>
    </location>
</feature>
<gene>
    <name evidence="2" type="ORF">BS47DRAFT_1388665</name>
</gene>
<feature type="region of interest" description="Disordered" evidence="1">
    <location>
        <begin position="1"/>
        <end position="97"/>
    </location>
</feature>
<organism evidence="2 3">
    <name type="scientific">Hydnum rufescens UP504</name>
    <dbReference type="NCBI Taxonomy" id="1448309"/>
    <lineage>
        <taxon>Eukaryota</taxon>
        <taxon>Fungi</taxon>
        <taxon>Dikarya</taxon>
        <taxon>Basidiomycota</taxon>
        <taxon>Agaricomycotina</taxon>
        <taxon>Agaricomycetes</taxon>
        <taxon>Cantharellales</taxon>
        <taxon>Hydnaceae</taxon>
        <taxon>Hydnum</taxon>
    </lineage>
</organism>
<feature type="compositionally biased region" description="Polar residues" evidence="1">
    <location>
        <begin position="276"/>
        <end position="310"/>
    </location>
</feature>
<feature type="compositionally biased region" description="Basic and acidic residues" evidence="1">
    <location>
        <begin position="232"/>
        <end position="258"/>
    </location>
</feature>
<name>A0A9P6B6N7_9AGAM</name>
<feature type="compositionally biased region" description="Basic and acidic residues" evidence="1">
    <location>
        <begin position="71"/>
        <end position="89"/>
    </location>
</feature>
<feature type="compositionally biased region" description="Polar residues" evidence="1">
    <location>
        <begin position="463"/>
        <end position="482"/>
    </location>
</feature>
<feature type="compositionally biased region" description="Pro residues" evidence="1">
    <location>
        <begin position="431"/>
        <end position="440"/>
    </location>
</feature>
<evidence type="ECO:0000256" key="1">
    <source>
        <dbReference type="SAM" id="MobiDB-lite"/>
    </source>
</evidence>
<reference evidence="2" key="1">
    <citation type="journal article" date="2020" name="Nat. Commun.">
        <title>Large-scale genome sequencing of mycorrhizal fungi provides insights into the early evolution of symbiotic traits.</title>
        <authorList>
            <person name="Miyauchi S."/>
            <person name="Kiss E."/>
            <person name="Kuo A."/>
            <person name="Drula E."/>
            <person name="Kohler A."/>
            <person name="Sanchez-Garcia M."/>
            <person name="Morin E."/>
            <person name="Andreopoulos B."/>
            <person name="Barry K.W."/>
            <person name="Bonito G."/>
            <person name="Buee M."/>
            <person name="Carver A."/>
            <person name="Chen C."/>
            <person name="Cichocki N."/>
            <person name="Clum A."/>
            <person name="Culley D."/>
            <person name="Crous P.W."/>
            <person name="Fauchery L."/>
            <person name="Girlanda M."/>
            <person name="Hayes R.D."/>
            <person name="Keri Z."/>
            <person name="LaButti K."/>
            <person name="Lipzen A."/>
            <person name="Lombard V."/>
            <person name="Magnuson J."/>
            <person name="Maillard F."/>
            <person name="Murat C."/>
            <person name="Nolan M."/>
            <person name="Ohm R.A."/>
            <person name="Pangilinan J."/>
            <person name="Pereira M.F."/>
            <person name="Perotto S."/>
            <person name="Peter M."/>
            <person name="Pfister S."/>
            <person name="Riley R."/>
            <person name="Sitrit Y."/>
            <person name="Stielow J.B."/>
            <person name="Szollosi G."/>
            <person name="Zifcakova L."/>
            <person name="Stursova M."/>
            <person name="Spatafora J.W."/>
            <person name="Tedersoo L."/>
            <person name="Vaario L.M."/>
            <person name="Yamada A."/>
            <person name="Yan M."/>
            <person name="Wang P."/>
            <person name="Xu J."/>
            <person name="Bruns T."/>
            <person name="Baldrian P."/>
            <person name="Vilgalys R."/>
            <person name="Dunand C."/>
            <person name="Henrissat B."/>
            <person name="Grigoriev I.V."/>
            <person name="Hibbett D."/>
            <person name="Nagy L.G."/>
            <person name="Martin F.M."/>
        </authorList>
    </citation>
    <scope>NUCLEOTIDE SEQUENCE</scope>
    <source>
        <strain evidence="2">UP504</strain>
    </source>
</reference>
<proteinExistence type="predicted"/>
<comment type="caution">
    <text evidence="2">The sequence shown here is derived from an EMBL/GenBank/DDBJ whole genome shotgun (WGS) entry which is preliminary data.</text>
</comment>
<feature type="region of interest" description="Disordered" evidence="1">
    <location>
        <begin position="563"/>
        <end position="604"/>
    </location>
</feature>
<feature type="compositionally biased region" description="Low complexity" evidence="1">
    <location>
        <begin position="441"/>
        <end position="456"/>
    </location>
</feature>
<dbReference type="Proteomes" id="UP000886523">
    <property type="component" value="Unassembled WGS sequence"/>
</dbReference>
<dbReference type="AlphaFoldDB" id="A0A9P6B6N7"/>
<feature type="compositionally biased region" description="Low complexity" evidence="1">
    <location>
        <begin position="632"/>
        <end position="653"/>
    </location>
</feature>
<feature type="compositionally biased region" description="Basic and acidic residues" evidence="1">
    <location>
        <begin position="803"/>
        <end position="814"/>
    </location>
</feature>
<feature type="region of interest" description="Disordered" evidence="1">
    <location>
        <begin position="112"/>
        <end position="311"/>
    </location>
</feature>
<evidence type="ECO:0000313" key="2">
    <source>
        <dbReference type="EMBL" id="KAF9518728.1"/>
    </source>
</evidence>